<gene>
    <name evidence="2" type="ORF">Enr13x_58400</name>
</gene>
<dbReference type="SMART" id="SM00028">
    <property type="entry name" value="TPR"/>
    <property type="match status" value="3"/>
</dbReference>
<evidence type="ECO:0000313" key="2">
    <source>
        <dbReference type="EMBL" id="QDV45936.1"/>
    </source>
</evidence>
<dbReference type="OrthoDB" id="224351at2"/>
<dbReference type="KEGG" id="snep:Enr13x_58400"/>
<dbReference type="Gene3D" id="1.25.40.10">
    <property type="entry name" value="Tetratricopeptide repeat domain"/>
    <property type="match status" value="1"/>
</dbReference>
<evidence type="ECO:0000313" key="3">
    <source>
        <dbReference type="Proteomes" id="UP000319004"/>
    </source>
</evidence>
<dbReference type="InterPro" id="IPR019734">
    <property type="entry name" value="TPR_rpt"/>
</dbReference>
<evidence type="ECO:0008006" key="4">
    <source>
        <dbReference type="Google" id="ProtNLM"/>
    </source>
</evidence>
<dbReference type="RefSeq" id="WP_145390143.1">
    <property type="nucleotide sequence ID" value="NZ_CP037423.1"/>
</dbReference>
<dbReference type="InterPro" id="IPR011990">
    <property type="entry name" value="TPR-like_helical_dom_sf"/>
</dbReference>
<keyword evidence="3" id="KW-1185">Reference proteome</keyword>
<accession>A0A518HYK3</accession>
<feature type="region of interest" description="Disordered" evidence="1">
    <location>
        <begin position="1002"/>
        <end position="1023"/>
    </location>
</feature>
<dbReference type="AlphaFoldDB" id="A0A518HYK3"/>
<evidence type="ECO:0000256" key="1">
    <source>
        <dbReference type="SAM" id="MobiDB-lite"/>
    </source>
</evidence>
<sequence length="1023" mass="113397">MTNLMRHSRPKSCFHRPSNPIGRLSVVAACLLFALAMTQDVRGEGEPAEAFVKQLRNVGYFDTAISYLDRAEKLPGVDPSFVAAIPLEKAQTYIETALNSRNPDDRDKAFADAEASLQEFLTRESHPRQSEARLQLGKLQMIRAAQLLAGDPVETEKRQARESYLAAAKTFDGIVSDLRGKLESMRGQKIDPEKDPDAAALRDQYRFEFLQSQLNAADAIKLAAKTHAEPAKDGKKQLQDAVKRFEELNKKYATYSPGAIALSHLGDLNEILGKSDAALDNYLRMLEEPAVDQLREAKFTSAAGVIRLKLAADPPAYQEAIDRTANWVKEIRPNEESLPVVQEFRIQLAKAYLAKAADDSLKKGEIGRAKSEGRDLLRAASKVPGPHVEQAKAMLADLGIEQEAETLPTAEPPSSFDDAMEKATQVLNVTSDLEEALKVIQAQKQTPQLKQQIDDIQKQIDESYRIGVQVLRGGLAMVTPDTNIESLNQARQILAYFLYQSKRLRETVVVGNFLARHAPGTELGLKGGLMALTSMQLLLAEVPDDANEGLIRQLESLGNFLAKTWPDDPNAAAAQGLQIRLLLKKDDFDGAQQLIDQMAAGNERASFKRLLGQLLWNQSIVARTQESDDAKSERLLDRAKQNLQSGLDEIEGNLIEVEGMQAATVLAKIHLMQQDSAAALKVLDHPKYGPLEWITKLGKQSESFAGELYSTELKALVGQMLESDTPESYLDRMTATMEKLRKAYQGEESQTRLTQTYMRLANDLKSQLDTATPARKTKLIEAFRVMLQRISDATNDNATLRWVGQTLMSMGEASMEQGQVKATGQAKDLLNQAVATFKALPDQDNPTTAYLLGLSQRLVGEYKDSIDTFDKLLKQKPLMLEAQVEAAQAYESWAGSLPPNIAYKAYRAALEGARPGKDKKNVIWGWAEISSKTSKMINRNENFKEKFFESRYHVALCLYLMGKAGKRDDDTKKAIKVIREAATLFPDLGGPKRRAEYDALMKEAQRSVGQNPVGIAKPQPQPN</sequence>
<dbReference type="EMBL" id="CP037423">
    <property type="protein sequence ID" value="QDV45936.1"/>
    <property type="molecule type" value="Genomic_DNA"/>
</dbReference>
<reference evidence="2 3" key="1">
    <citation type="submission" date="2019-03" db="EMBL/GenBank/DDBJ databases">
        <title>Deep-cultivation of Planctomycetes and their phenomic and genomic characterization uncovers novel biology.</title>
        <authorList>
            <person name="Wiegand S."/>
            <person name="Jogler M."/>
            <person name="Boedeker C."/>
            <person name="Pinto D."/>
            <person name="Vollmers J."/>
            <person name="Rivas-Marin E."/>
            <person name="Kohn T."/>
            <person name="Peeters S.H."/>
            <person name="Heuer A."/>
            <person name="Rast P."/>
            <person name="Oberbeckmann S."/>
            <person name="Bunk B."/>
            <person name="Jeske O."/>
            <person name="Meyerdierks A."/>
            <person name="Storesund J.E."/>
            <person name="Kallscheuer N."/>
            <person name="Luecker S."/>
            <person name="Lage O.M."/>
            <person name="Pohl T."/>
            <person name="Merkel B.J."/>
            <person name="Hornburger P."/>
            <person name="Mueller R.-W."/>
            <person name="Bruemmer F."/>
            <person name="Labrenz M."/>
            <person name="Spormann A.M."/>
            <person name="Op den Camp H."/>
            <person name="Overmann J."/>
            <person name="Amann R."/>
            <person name="Jetten M.S.M."/>
            <person name="Mascher T."/>
            <person name="Medema M.H."/>
            <person name="Devos D.P."/>
            <person name="Kaster A.-K."/>
            <person name="Ovreas L."/>
            <person name="Rohde M."/>
            <person name="Galperin M.Y."/>
            <person name="Jogler C."/>
        </authorList>
    </citation>
    <scope>NUCLEOTIDE SEQUENCE [LARGE SCALE GENOMIC DNA]</scope>
    <source>
        <strain evidence="2 3">Enr13</strain>
    </source>
</reference>
<dbReference type="Proteomes" id="UP000319004">
    <property type="component" value="Chromosome"/>
</dbReference>
<dbReference type="SUPFAM" id="SSF48452">
    <property type="entry name" value="TPR-like"/>
    <property type="match status" value="2"/>
</dbReference>
<organism evidence="2 3">
    <name type="scientific">Stieleria neptunia</name>
    <dbReference type="NCBI Taxonomy" id="2527979"/>
    <lineage>
        <taxon>Bacteria</taxon>
        <taxon>Pseudomonadati</taxon>
        <taxon>Planctomycetota</taxon>
        <taxon>Planctomycetia</taxon>
        <taxon>Pirellulales</taxon>
        <taxon>Pirellulaceae</taxon>
        <taxon>Stieleria</taxon>
    </lineage>
</organism>
<proteinExistence type="predicted"/>
<protein>
    <recommendedName>
        <fullName evidence="4">Tetratricopeptide repeat protein</fullName>
    </recommendedName>
</protein>
<name>A0A518HYK3_9BACT</name>